<protein>
    <submittedName>
        <fullName evidence="5">Uncharacterized protein</fullName>
    </submittedName>
</protein>
<dbReference type="Gene3D" id="3.80.10.10">
    <property type="entry name" value="Ribonuclease Inhibitor"/>
    <property type="match status" value="3"/>
</dbReference>
<dbReference type="InterPro" id="IPR001611">
    <property type="entry name" value="Leu-rich_rpt"/>
</dbReference>
<sequence length="316" mass="36071">MFYKLLVSISVIIIVNAESDPEYEIWLNGRNITATSNSSEEMCVADTIKITKKMEELDLADLQCAQELETLIADNIGLKLIKNGTLKYLPASVRNLTIVRNNLNKIPANVFNNSTMENLNLTSNKIVTISPEAFDYMKNLTSIILDKNELAVYNLTFQECPKLKLISIRYNFIKQLSDGILKQLKHNVLSIYLSFNNIQSIHKNALDIKQFHEVHLEHNELANAQLLIKLVKAEFVDLSDNKITCLPKEFMENGLSKIRLLNLTDNPLDCKCLEDLKRKVRKNIEFQKMSPLVQNINILLPKSDMNCTNVNSKKES</sequence>
<gene>
    <name evidence="5" type="ORF">CEUTPL_LOCUS7141</name>
</gene>
<dbReference type="InterPro" id="IPR032675">
    <property type="entry name" value="LRR_dom_sf"/>
</dbReference>
<keyword evidence="1" id="KW-0433">Leucine-rich repeat</keyword>
<dbReference type="Proteomes" id="UP001152799">
    <property type="component" value="Chromosome 3"/>
</dbReference>
<feature type="chain" id="PRO_5040256920" evidence="4">
    <location>
        <begin position="18"/>
        <end position="316"/>
    </location>
</feature>
<evidence type="ECO:0000256" key="2">
    <source>
        <dbReference type="ARBA" id="ARBA00022729"/>
    </source>
</evidence>
<feature type="signal peptide" evidence="4">
    <location>
        <begin position="1"/>
        <end position="17"/>
    </location>
</feature>
<dbReference type="Pfam" id="PF13855">
    <property type="entry name" value="LRR_8"/>
    <property type="match status" value="1"/>
</dbReference>
<keyword evidence="6" id="KW-1185">Reference proteome</keyword>
<proteinExistence type="predicted"/>
<evidence type="ECO:0000313" key="6">
    <source>
        <dbReference type="Proteomes" id="UP001152799"/>
    </source>
</evidence>
<dbReference type="PANTHER" id="PTHR24369">
    <property type="entry name" value="ANTIGEN BSP, PUTATIVE-RELATED"/>
    <property type="match status" value="1"/>
</dbReference>
<evidence type="ECO:0000313" key="5">
    <source>
        <dbReference type="EMBL" id="CAG9766561.1"/>
    </source>
</evidence>
<evidence type="ECO:0000256" key="1">
    <source>
        <dbReference type="ARBA" id="ARBA00022614"/>
    </source>
</evidence>
<reference evidence="5" key="1">
    <citation type="submission" date="2022-01" db="EMBL/GenBank/DDBJ databases">
        <authorList>
            <person name="King R."/>
        </authorList>
    </citation>
    <scope>NUCLEOTIDE SEQUENCE</scope>
</reference>
<organism evidence="5 6">
    <name type="scientific">Ceutorhynchus assimilis</name>
    <name type="common">cabbage seed weevil</name>
    <dbReference type="NCBI Taxonomy" id="467358"/>
    <lineage>
        <taxon>Eukaryota</taxon>
        <taxon>Metazoa</taxon>
        <taxon>Ecdysozoa</taxon>
        <taxon>Arthropoda</taxon>
        <taxon>Hexapoda</taxon>
        <taxon>Insecta</taxon>
        <taxon>Pterygota</taxon>
        <taxon>Neoptera</taxon>
        <taxon>Endopterygota</taxon>
        <taxon>Coleoptera</taxon>
        <taxon>Polyphaga</taxon>
        <taxon>Cucujiformia</taxon>
        <taxon>Curculionidae</taxon>
        <taxon>Ceutorhynchinae</taxon>
        <taxon>Ceutorhynchus</taxon>
    </lineage>
</organism>
<accession>A0A9N9MN74</accession>
<dbReference type="InterPro" id="IPR050541">
    <property type="entry name" value="LRR_TM_domain-containing"/>
</dbReference>
<dbReference type="SUPFAM" id="SSF52058">
    <property type="entry name" value="L domain-like"/>
    <property type="match status" value="1"/>
</dbReference>
<dbReference type="OrthoDB" id="676979at2759"/>
<dbReference type="AlphaFoldDB" id="A0A9N9MN74"/>
<keyword evidence="3" id="KW-0677">Repeat</keyword>
<dbReference type="PANTHER" id="PTHR24369:SF210">
    <property type="entry name" value="CHAOPTIN-RELATED"/>
    <property type="match status" value="1"/>
</dbReference>
<dbReference type="EMBL" id="OU892279">
    <property type="protein sequence ID" value="CAG9766561.1"/>
    <property type="molecule type" value="Genomic_DNA"/>
</dbReference>
<evidence type="ECO:0000256" key="4">
    <source>
        <dbReference type="SAM" id="SignalP"/>
    </source>
</evidence>
<keyword evidence="2 4" id="KW-0732">Signal</keyword>
<name>A0A9N9MN74_9CUCU</name>
<dbReference type="GO" id="GO:0005886">
    <property type="term" value="C:plasma membrane"/>
    <property type="evidence" value="ECO:0007669"/>
    <property type="project" value="TreeGrafter"/>
</dbReference>
<evidence type="ECO:0000256" key="3">
    <source>
        <dbReference type="ARBA" id="ARBA00022737"/>
    </source>
</evidence>